<dbReference type="Pfam" id="PF00561">
    <property type="entry name" value="Abhydrolase_1"/>
    <property type="match status" value="1"/>
</dbReference>
<dbReference type="RefSeq" id="WP_101335316.1">
    <property type="nucleotide sequence ID" value="NZ_PJNI01000015.1"/>
</dbReference>
<dbReference type="SUPFAM" id="SSF53474">
    <property type="entry name" value="alpha/beta-Hydrolases"/>
    <property type="match status" value="1"/>
</dbReference>
<evidence type="ECO:0000259" key="1">
    <source>
        <dbReference type="Pfam" id="PF00561"/>
    </source>
</evidence>
<dbReference type="AlphaFoldDB" id="A0A2I0R074"/>
<comment type="caution">
    <text evidence="2">The sequence shown here is derived from an EMBL/GenBank/DDBJ whole genome shotgun (WGS) entry which is preliminary data.</text>
</comment>
<dbReference type="PANTHER" id="PTHR12277:SF81">
    <property type="entry name" value="PROTEIN ABHD13"/>
    <property type="match status" value="1"/>
</dbReference>
<feature type="domain" description="AB hydrolase-1" evidence="1">
    <location>
        <begin position="92"/>
        <end position="186"/>
    </location>
</feature>
<protein>
    <recommendedName>
        <fullName evidence="1">AB hydrolase-1 domain-containing protein</fullName>
    </recommendedName>
</protein>
<dbReference type="EMBL" id="PJNI01000015">
    <property type="protein sequence ID" value="PKR79991.1"/>
    <property type="molecule type" value="Genomic_DNA"/>
</dbReference>
<dbReference type="InterPro" id="IPR000073">
    <property type="entry name" value="AB_hydrolase_1"/>
</dbReference>
<dbReference type="Proteomes" id="UP000236654">
    <property type="component" value="Unassembled WGS sequence"/>
</dbReference>
<evidence type="ECO:0000313" key="3">
    <source>
        <dbReference type="Proteomes" id="UP000236654"/>
    </source>
</evidence>
<gene>
    <name evidence="2" type="ORF">CW751_12260</name>
</gene>
<dbReference type="PROSITE" id="PS51257">
    <property type="entry name" value="PROKAR_LIPOPROTEIN"/>
    <property type="match status" value="1"/>
</dbReference>
<dbReference type="PANTHER" id="PTHR12277">
    <property type="entry name" value="ALPHA/BETA HYDROLASE DOMAIN-CONTAINING PROTEIN"/>
    <property type="match status" value="1"/>
</dbReference>
<dbReference type="InterPro" id="IPR029058">
    <property type="entry name" value="AB_hydrolase_fold"/>
</dbReference>
<name>A0A2I0R074_9FLAO</name>
<sequence>MRKISLFLLVVVVLFTGCKKRLDSFLFNNDNNIDAYYLDSYSGDSELDLPNSFYVPEEQIHQFEYTILDEGEELSISAIFVGEISAIATDTVILYCHGNKGNMDNYWPRQKLLSHVGGQGNYGVLMFDYPGYGLSEGQPTEKNMYAATGGAIHWLKGKGLTEERFVMYGYSLGSAPTSKAVGDKPFELVPNKIILEAPFASSEVMVEDAAVLNMPASYFVNLKIDNAEQMKKCSVPLYWIHGIDDDFLSFDTHGAVVYKNHIKSWKLKSAIEGASHSNVPTFMGYEAYISNVYSFILKNN</sequence>
<dbReference type="Gene3D" id="3.40.50.1820">
    <property type="entry name" value="alpha/beta hydrolase"/>
    <property type="match status" value="1"/>
</dbReference>
<reference evidence="2 3" key="1">
    <citation type="submission" date="2017-12" db="EMBL/GenBank/DDBJ databases">
        <title>The draft genome sequence of Brumimicrobium saltpan LHR20.</title>
        <authorList>
            <person name="Do Z.-J."/>
            <person name="Luo H.-R."/>
        </authorList>
    </citation>
    <scope>NUCLEOTIDE SEQUENCE [LARGE SCALE GENOMIC DNA]</scope>
    <source>
        <strain evidence="2 3">LHR20</strain>
    </source>
</reference>
<evidence type="ECO:0000313" key="2">
    <source>
        <dbReference type="EMBL" id="PKR79991.1"/>
    </source>
</evidence>
<accession>A0A2I0R074</accession>
<proteinExistence type="predicted"/>
<keyword evidence="3" id="KW-1185">Reference proteome</keyword>
<dbReference type="OrthoDB" id="9777090at2"/>
<organism evidence="2 3">
    <name type="scientific">Brumimicrobium salinarum</name>
    <dbReference type="NCBI Taxonomy" id="2058658"/>
    <lineage>
        <taxon>Bacteria</taxon>
        <taxon>Pseudomonadati</taxon>
        <taxon>Bacteroidota</taxon>
        <taxon>Flavobacteriia</taxon>
        <taxon>Flavobacteriales</taxon>
        <taxon>Crocinitomicaceae</taxon>
        <taxon>Brumimicrobium</taxon>
    </lineage>
</organism>